<dbReference type="InterPro" id="IPR029346">
    <property type="entry name" value="USP_C"/>
</dbReference>
<dbReference type="KEGG" id="more:E1B28_006617"/>
<evidence type="ECO:0000256" key="6">
    <source>
        <dbReference type="ARBA" id="ARBA00022741"/>
    </source>
</evidence>
<organism evidence="13 14">
    <name type="scientific">Marasmius oreades</name>
    <name type="common">fairy-ring Marasmius</name>
    <dbReference type="NCBI Taxonomy" id="181124"/>
    <lineage>
        <taxon>Eukaryota</taxon>
        <taxon>Fungi</taxon>
        <taxon>Dikarya</taxon>
        <taxon>Basidiomycota</taxon>
        <taxon>Agaricomycotina</taxon>
        <taxon>Agaricomycetes</taxon>
        <taxon>Agaricomycetidae</taxon>
        <taxon>Agaricales</taxon>
        <taxon>Marasmiineae</taxon>
        <taxon>Marasmiaceae</taxon>
        <taxon>Marasmius</taxon>
    </lineage>
</organism>
<dbReference type="Pfam" id="PF07714">
    <property type="entry name" value="PK_Tyr_Ser-Thr"/>
    <property type="match status" value="1"/>
</dbReference>
<dbReference type="SUPFAM" id="SSF56112">
    <property type="entry name" value="Protein kinase-like (PK-like)"/>
    <property type="match status" value="1"/>
</dbReference>
<dbReference type="InterPro" id="IPR051681">
    <property type="entry name" value="Ser/Thr_Kinases-Pseudokinases"/>
</dbReference>
<dbReference type="InterPro" id="IPR000719">
    <property type="entry name" value="Prot_kinase_dom"/>
</dbReference>
<dbReference type="AlphaFoldDB" id="A0A9P7UWI0"/>
<keyword evidence="10" id="KW-0788">Thiol protease</keyword>
<name>A0A9P7UWI0_9AGAR</name>
<dbReference type="PROSITE" id="PS00108">
    <property type="entry name" value="PROTEIN_KINASE_ST"/>
    <property type="match status" value="1"/>
</dbReference>
<keyword evidence="5" id="KW-0808">Transferase</keyword>
<dbReference type="PRINTS" id="PR00109">
    <property type="entry name" value="TYRKINASE"/>
</dbReference>
<dbReference type="Pfam" id="PF12436">
    <property type="entry name" value="USP7_ICP0_bdg"/>
    <property type="match status" value="1"/>
</dbReference>
<comment type="catalytic activity">
    <reaction evidence="1">
        <text>Thiol-dependent hydrolysis of ester, thioester, amide, peptide and isopeptide bonds formed by the C-terminal Gly of ubiquitin (a 76-residue protein attached to proteins as an intracellular targeting signal).</text>
        <dbReference type="EC" id="3.4.19.12"/>
    </reaction>
</comment>
<dbReference type="InterPro" id="IPR008271">
    <property type="entry name" value="Ser/Thr_kinase_AS"/>
</dbReference>
<evidence type="ECO:0000256" key="3">
    <source>
        <dbReference type="ARBA" id="ARBA00012759"/>
    </source>
</evidence>
<dbReference type="PANTHER" id="PTHR44329:SF288">
    <property type="entry name" value="MITOGEN-ACTIVATED PROTEIN KINASE KINASE KINASE 20"/>
    <property type="match status" value="1"/>
</dbReference>
<dbReference type="Pfam" id="PF14533">
    <property type="entry name" value="USP7_C2"/>
    <property type="match status" value="1"/>
</dbReference>
<dbReference type="Gene3D" id="3.10.20.90">
    <property type="entry name" value="Phosphatidylinositol 3-kinase Catalytic Subunit, Chain A, domain 1"/>
    <property type="match status" value="2"/>
</dbReference>
<keyword evidence="6" id="KW-0547">Nucleotide-binding</keyword>
<dbReference type="EMBL" id="CM032183">
    <property type="protein sequence ID" value="KAG7095933.1"/>
    <property type="molecule type" value="Genomic_DNA"/>
</dbReference>
<evidence type="ECO:0000256" key="8">
    <source>
        <dbReference type="ARBA" id="ARBA00022786"/>
    </source>
</evidence>
<dbReference type="RefSeq" id="XP_043012403.1">
    <property type="nucleotide sequence ID" value="XM_043151309.1"/>
</dbReference>
<dbReference type="Gene3D" id="1.10.510.10">
    <property type="entry name" value="Transferase(Phosphotransferase) domain 1"/>
    <property type="match status" value="1"/>
</dbReference>
<comment type="caution">
    <text evidence="13">The sequence shown here is derived from an EMBL/GenBank/DDBJ whole genome shotgun (WGS) entry which is preliminary data.</text>
</comment>
<dbReference type="GO" id="GO:0005524">
    <property type="term" value="F:ATP binding"/>
    <property type="evidence" value="ECO:0007669"/>
    <property type="project" value="UniProtKB-KW"/>
</dbReference>
<evidence type="ECO:0000313" key="13">
    <source>
        <dbReference type="EMBL" id="KAG7095933.1"/>
    </source>
</evidence>
<protein>
    <recommendedName>
        <fullName evidence="3">ubiquitinyl hydrolase 1</fullName>
        <ecNumber evidence="3">3.4.19.12</ecNumber>
    </recommendedName>
</protein>
<dbReference type="GeneID" id="66075693"/>
<dbReference type="GO" id="GO:0006508">
    <property type="term" value="P:proteolysis"/>
    <property type="evidence" value="ECO:0007669"/>
    <property type="project" value="UniProtKB-KW"/>
</dbReference>
<dbReference type="PANTHER" id="PTHR44329">
    <property type="entry name" value="SERINE/THREONINE-PROTEIN KINASE TNNI3K-RELATED"/>
    <property type="match status" value="1"/>
</dbReference>
<dbReference type="EC" id="3.4.19.12" evidence="3"/>
<reference evidence="13" key="1">
    <citation type="journal article" date="2021" name="Genome Biol. Evol.">
        <title>The assembled and annotated genome of the fairy-ring fungus Marasmius oreades.</title>
        <authorList>
            <person name="Hiltunen M."/>
            <person name="Ament-Velasquez S.L."/>
            <person name="Johannesson H."/>
        </authorList>
    </citation>
    <scope>NUCLEOTIDE SEQUENCE</scope>
    <source>
        <strain evidence="13">03SP1</strain>
    </source>
</reference>
<evidence type="ECO:0000256" key="5">
    <source>
        <dbReference type="ARBA" id="ARBA00022679"/>
    </source>
</evidence>
<dbReference type="PROSITE" id="PS50011">
    <property type="entry name" value="PROTEIN_KINASE_DOM"/>
    <property type="match status" value="1"/>
</dbReference>
<evidence type="ECO:0000256" key="1">
    <source>
        <dbReference type="ARBA" id="ARBA00000707"/>
    </source>
</evidence>
<keyword evidence="11" id="KW-0067">ATP-binding</keyword>
<dbReference type="InterPro" id="IPR024729">
    <property type="entry name" value="USP7_ICP0-binding_dom"/>
</dbReference>
<evidence type="ECO:0000256" key="9">
    <source>
        <dbReference type="ARBA" id="ARBA00022801"/>
    </source>
</evidence>
<evidence type="ECO:0000256" key="11">
    <source>
        <dbReference type="ARBA" id="ARBA00022840"/>
    </source>
</evidence>
<dbReference type="OrthoDB" id="122279at2759"/>
<dbReference type="SMART" id="SM00220">
    <property type="entry name" value="S_TKc"/>
    <property type="match status" value="1"/>
</dbReference>
<proteinExistence type="inferred from homology"/>
<evidence type="ECO:0000313" key="14">
    <source>
        <dbReference type="Proteomes" id="UP001049176"/>
    </source>
</evidence>
<evidence type="ECO:0000256" key="10">
    <source>
        <dbReference type="ARBA" id="ARBA00022807"/>
    </source>
</evidence>
<keyword evidence="14" id="KW-1185">Reference proteome</keyword>
<keyword evidence="7" id="KW-0418">Kinase</keyword>
<dbReference type="InterPro" id="IPR011009">
    <property type="entry name" value="Kinase-like_dom_sf"/>
</dbReference>
<evidence type="ECO:0000256" key="7">
    <source>
        <dbReference type="ARBA" id="ARBA00022777"/>
    </source>
</evidence>
<sequence length="832" mass="95118">MEIDSGLDRLQEQLRSILTDKTKLNDFLAQKGQPAQAWLDRMQQLVDYPNASSELRSSIFTIMLRLSKNSGLHPKCLMIQNVQKMGDYPIAAGGFGDVWKGVIGNSTEPVCLKIVKIYQKSDVEKLSREYIREAIVWRQMKHPNLLPFFGIYYLEQNQQLCLISPWMEKGNLIQYLKSTPRKDVEHYTLVHDVTAGLHYLHLMKFVHGDLKGINVLITRSGRACIGDFGLSRIADTHGLRLTTSTTRPVGTARWLAPELLSGSGTSKESDMYAYGCVCFEIFTGSHPFPEIANEMAVAFNVAQGKRMTRPQRIAELSDDMWAIMESCWNPDPSARPSAEDVLSKVKPLAPISTPAGSEWSGFLPTEIWNNVEHQVVHRVFTQDDSLLLNRRRRMSDEREPDLYLTVKVITDETFANHEGFDLAFLEEKTWDASELPNFRVLKTEHYSVVKSRVTEYFNLAEEKIRLWVLKRRQNGTIRPHTYISNETEPSMTVDDIRVSMAGKNDNHFALYLDVIPDTSESVPPTDSVMVFLKHFDALQQTLRGVGKVYMSKGSTISDVLPVIREKMRWTDSELTLVKEVAPERTYLLIDLSDSFRSYEDGDVICFQKDLEESTVSDLGDRGFYLRAMEFYNFLFNRVRIIFRPLMEEIDQGDPEFSLVLDRRANCNGIGYKVGEYLGHDPFKLRFTTTHGQNPKRKPIRHALSENVEEIITPYDDNAPVVLLYEKLDVSVFELEAKRHLDVIWTGIDNSEHQMHSFLLPRRFRVNDVVDTLIREVTPGSKGVIRIFQVMSQDDGATIRKEFTGGEAIDEIPESVDLYAEEIPEEINARMSG</sequence>
<keyword evidence="8" id="KW-0833">Ubl conjugation pathway</keyword>
<dbReference type="GO" id="GO:0004674">
    <property type="term" value="F:protein serine/threonine kinase activity"/>
    <property type="evidence" value="ECO:0007669"/>
    <property type="project" value="TreeGrafter"/>
</dbReference>
<keyword evidence="4" id="KW-0645">Protease</keyword>
<dbReference type="InterPro" id="IPR001245">
    <property type="entry name" value="Ser-Thr/Tyr_kinase_cat_dom"/>
</dbReference>
<dbReference type="Proteomes" id="UP001049176">
    <property type="component" value="Chromosome 3"/>
</dbReference>
<evidence type="ECO:0000256" key="4">
    <source>
        <dbReference type="ARBA" id="ARBA00022670"/>
    </source>
</evidence>
<gene>
    <name evidence="13" type="ORF">E1B28_006617</name>
</gene>
<comment type="similarity">
    <text evidence="2">Belongs to the peptidase C19 family.</text>
</comment>
<accession>A0A9P7UWI0</accession>
<evidence type="ECO:0000259" key="12">
    <source>
        <dbReference type="PROSITE" id="PS50011"/>
    </source>
</evidence>
<dbReference type="GO" id="GO:0004843">
    <property type="term" value="F:cysteine-type deubiquitinase activity"/>
    <property type="evidence" value="ECO:0007669"/>
    <property type="project" value="UniProtKB-EC"/>
</dbReference>
<keyword evidence="9" id="KW-0378">Hydrolase</keyword>
<evidence type="ECO:0000256" key="2">
    <source>
        <dbReference type="ARBA" id="ARBA00009085"/>
    </source>
</evidence>
<feature type="domain" description="Protein kinase" evidence="12">
    <location>
        <begin position="84"/>
        <end position="349"/>
    </location>
</feature>